<dbReference type="InterPro" id="IPR005135">
    <property type="entry name" value="Endo/exonuclease/phosphatase"/>
</dbReference>
<dbReference type="VEuPathDB" id="VectorBase:RPRC004334"/>
<dbReference type="Proteomes" id="UP000015103">
    <property type="component" value="Unassembled WGS sequence"/>
</dbReference>
<dbReference type="AlphaFoldDB" id="T1HJW2"/>
<dbReference type="Gene3D" id="3.60.10.10">
    <property type="entry name" value="Endonuclease/exonuclease/phosphatase"/>
    <property type="match status" value="1"/>
</dbReference>
<reference evidence="2" key="1">
    <citation type="submission" date="2015-05" db="UniProtKB">
        <authorList>
            <consortium name="EnsemblMetazoa"/>
        </authorList>
    </citation>
    <scope>IDENTIFICATION</scope>
</reference>
<keyword evidence="3" id="KW-1185">Reference proteome</keyword>
<dbReference type="EMBL" id="ACPB03028300">
    <property type="status" value="NOT_ANNOTATED_CDS"/>
    <property type="molecule type" value="Genomic_DNA"/>
</dbReference>
<accession>T1HJW2</accession>
<name>T1HJW2_RHOPR</name>
<organism evidence="2 3">
    <name type="scientific">Rhodnius prolixus</name>
    <name type="common">Triatomid bug</name>
    <dbReference type="NCBI Taxonomy" id="13249"/>
    <lineage>
        <taxon>Eukaryota</taxon>
        <taxon>Metazoa</taxon>
        <taxon>Ecdysozoa</taxon>
        <taxon>Arthropoda</taxon>
        <taxon>Hexapoda</taxon>
        <taxon>Insecta</taxon>
        <taxon>Pterygota</taxon>
        <taxon>Neoptera</taxon>
        <taxon>Paraneoptera</taxon>
        <taxon>Hemiptera</taxon>
        <taxon>Heteroptera</taxon>
        <taxon>Panheteroptera</taxon>
        <taxon>Cimicomorpha</taxon>
        <taxon>Reduviidae</taxon>
        <taxon>Triatominae</taxon>
        <taxon>Rhodnius</taxon>
    </lineage>
</organism>
<evidence type="ECO:0000313" key="2">
    <source>
        <dbReference type="EnsemblMetazoa" id="RPRC004334-PA"/>
    </source>
</evidence>
<dbReference type="SUPFAM" id="SSF56219">
    <property type="entry name" value="DNase I-like"/>
    <property type="match status" value="1"/>
</dbReference>
<protein>
    <submittedName>
        <fullName evidence="2">Endo/exonuclease/phosphatase domain-containing protein</fullName>
    </submittedName>
</protein>
<sequence length="421" mass="49124">KENIRCLQINLMRSRKATDKLCELLTREKYDIILIQEPYCISNKVAGVSRSYRTYQKGEGRKRAAVIVTDPMLDVVLLSELSDEDAVMVEIHNGNGHSYFLASMYLDLNCDINQELNDLKHRLDRFKNSSYIICMDSNCRAKSWFDKVTNERGRTLESFQAANSMIVHNVDDGLPTFHSLNGNSNIDLTISSIKMSPFVHNWKNLLLDEESLSDHCYIRFDIRRGDQVNMHDTLNVKRYRIEKADWKRFEEALEEEEVSSTQQFTYFYSKFNKALEKTCNRSIPIVGTKRGNSTRQVCWWNEELTNTRKEVNKKRRVYQKMKRRGSNCEQAKKEYYESKKYGELISLAKLESWKAYCSSSSGGNPWNLVYKLSSGKLRNKLIMSTIRKSDGSFTTNFQETMETIMDKIFPVDDVEIEDSFH</sequence>
<dbReference type="PANTHER" id="PTHR33273">
    <property type="entry name" value="DOMAIN-CONTAINING PROTEIN, PUTATIVE-RELATED"/>
    <property type="match status" value="1"/>
</dbReference>
<dbReference type="PANTHER" id="PTHR33273:SF4">
    <property type="entry name" value="ENDONUCLEASE_EXONUCLEASE_PHOSPHATASE DOMAIN-CONTAINING PROTEIN"/>
    <property type="match status" value="1"/>
</dbReference>
<dbReference type="Pfam" id="PF14529">
    <property type="entry name" value="Exo_endo_phos_2"/>
    <property type="match status" value="1"/>
</dbReference>
<dbReference type="eggNOG" id="ENOG502S130">
    <property type="taxonomic scope" value="Eukaryota"/>
</dbReference>
<dbReference type="HOGENOM" id="CLU_549332_0_0_1"/>
<evidence type="ECO:0000313" key="3">
    <source>
        <dbReference type="Proteomes" id="UP000015103"/>
    </source>
</evidence>
<feature type="domain" description="Endonuclease/exonuclease/phosphatase" evidence="1">
    <location>
        <begin position="100"/>
        <end position="218"/>
    </location>
</feature>
<dbReference type="EnsemblMetazoa" id="RPRC004334-RA">
    <property type="protein sequence ID" value="RPRC004334-PA"/>
    <property type="gene ID" value="RPRC004334"/>
</dbReference>
<evidence type="ECO:0000259" key="1">
    <source>
        <dbReference type="Pfam" id="PF14529"/>
    </source>
</evidence>
<dbReference type="InParanoid" id="T1HJW2"/>
<proteinExistence type="predicted"/>
<dbReference type="GO" id="GO:0003824">
    <property type="term" value="F:catalytic activity"/>
    <property type="evidence" value="ECO:0007669"/>
    <property type="project" value="InterPro"/>
</dbReference>
<dbReference type="OMA" id="EWRISTE"/>
<dbReference type="InterPro" id="IPR036691">
    <property type="entry name" value="Endo/exonu/phosph_ase_sf"/>
</dbReference>